<name>A0A4W4EF96_ELEEL</name>
<accession>A0A4W4EF96</accession>
<evidence type="ECO:0000256" key="1">
    <source>
        <dbReference type="SAM" id="MobiDB-lite"/>
    </source>
</evidence>
<feature type="compositionally biased region" description="Low complexity" evidence="1">
    <location>
        <begin position="54"/>
        <end position="79"/>
    </location>
</feature>
<reference evidence="2" key="5">
    <citation type="submission" date="2025-09" db="UniProtKB">
        <authorList>
            <consortium name="Ensembl"/>
        </authorList>
    </citation>
    <scope>IDENTIFICATION</scope>
</reference>
<evidence type="ECO:0000313" key="2">
    <source>
        <dbReference type="Ensembl" id="ENSEEEP00000010763.2"/>
    </source>
</evidence>
<keyword evidence="3" id="KW-1185">Reference proteome</keyword>
<feature type="region of interest" description="Disordered" evidence="1">
    <location>
        <begin position="33"/>
        <end position="96"/>
    </location>
</feature>
<dbReference type="Proteomes" id="UP000314983">
    <property type="component" value="Chromosome 5"/>
</dbReference>
<reference evidence="2" key="3">
    <citation type="submission" date="2020-05" db="EMBL/GenBank/DDBJ databases">
        <title>Electrophorus electricus (electric eel) genome, fEleEle1, primary haplotype.</title>
        <authorList>
            <person name="Myers G."/>
            <person name="Meyer A."/>
            <person name="Fedrigo O."/>
            <person name="Formenti G."/>
            <person name="Rhie A."/>
            <person name="Tracey A."/>
            <person name="Sims Y."/>
            <person name="Jarvis E.D."/>
        </authorList>
    </citation>
    <scope>NUCLEOTIDE SEQUENCE [LARGE SCALE GENOMIC DNA]</scope>
</reference>
<dbReference type="AlphaFoldDB" id="A0A4W4EF96"/>
<reference evidence="3" key="1">
    <citation type="journal article" date="2014" name="Science">
        <title>Nonhuman genetics. Genomic basis for the convergent evolution of electric organs.</title>
        <authorList>
            <person name="Gallant J.R."/>
            <person name="Traeger L.L."/>
            <person name="Volkening J.D."/>
            <person name="Moffett H."/>
            <person name="Chen P.H."/>
            <person name="Novina C.D."/>
            <person name="Phillips G.N.Jr."/>
            <person name="Anand R."/>
            <person name="Wells G.B."/>
            <person name="Pinch M."/>
            <person name="Guth R."/>
            <person name="Unguez G.A."/>
            <person name="Albert J.S."/>
            <person name="Zakon H.H."/>
            <person name="Samanta M.P."/>
            <person name="Sussman M.R."/>
        </authorList>
    </citation>
    <scope>NUCLEOTIDE SEQUENCE [LARGE SCALE GENOMIC DNA]</scope>
</reference>
<reference evidence="3" key="2">
    <citation type="journal article" date="2017" name="Sci. Adv.">
        <title>A tail of two voltages: Proteomic comparison of the three electric organs of the electric eel.</title>
        <authorList>
            <person name="Traeger L.L."/>
            <person name="Sabat G."/>
            <person name="Barrett-Wilt G.A."/>
            <person name="Wells G.B."/>
            <person name="Sussman M.R."/>
        </authorList>
    </citation>
    <scope>NUCLEOTIDE SEQUENCE [LARGE SCALE GENOMIC DNA]</scope>
</reference>
<reference evidence="2" key="4">
    <citation type="submission" date="2025-08" db="UniProtKB">
        <authorList>
            <consortium name="Ensembl"/>
        </authorList>
    </citation>
    <scope>IDENTIFICATION</scope>
</reference>
<organism evidence="2 3">
    <name type="scientific">Electrophorus electricus</name>
    <name type="common">Electric eel</name>
    <name type="synonym">Gymnotus electricus</name>
    <dbReference type="NCBI Taxonomy" id="8005"/>
    <lineage>
        <taxon>Eukaryota</taxon>
        <taxon>Metazoa</taxon>
        <taxon>Chordata</taxon>
        <taxon>Craniata</taxon>
        <taxon>Vertebrata</taxon>
        <taxon>Euteleostomi</taxon>
        <taxon>Actinopterygii</taxon>
        <taxon>Neopterygii</taxon>
        <taxon>Teleostei</taxon>
        <taxon>Ostariophysi</taxon>
        <taxon>Gymnotiformes</taxon>
        <taxon>Gymnotoidei</taxon>
        <taxon>Gymnotidae</taxon>
        <taxon>Electrophorus</taxon>
    </lineage>
</organism>
<proteinExistence type="predicted"/>
<dbReference type="Ensembl" id="ENSEEET00000010886.2">
    <property type="protein sequence ID" value="ENSEEEP00000010763.2"/>
    <property type="gene ID" value="ENSEEEG00000005446.2"/>
</dbReference>
<sequence>VSSPKSHGFPIFSCPDRNRVSFVPTGAGPFCPVRTPASLPTPLQLQVPERSHHGVVQPGQGPRQPPTASIAGAGSSSGAGRRDPPGTEGPGHRLGC</sequence>
<protein>
    <submittedName>
        <fullName evidence="2">Uncharacterized protein</fullName>
    </submittedName>
</protein>
<evidence type="ECO:0000313" key="3">
    <source>
        <dbReference type="Proteomes" id="UP000314983"/>
    </source>
</evidence>